<evidence type="ECO:0000256" key="5">
    <source>
        <dbReference type="ARBA" id="ARBA00022692"/>
    </source>
</evidence>
<evidence type="ECO:0000256" key="12">
    <source>
        <dbReference type="ARBA" id="ARBA00023122"/>
    </source>
</evidence>
<reference evidence="16 17" key="1">
    <citation type="submission" date="2019-11" db="EMBL/GenBank/DDBJ databases">
        <title>Acidiferrimicrobium australis gen. nov., sp. nov., an acidophilic and obligately heterotrophic, member of the Actinobacteria that catalyses dissimilatory oxido- reduction of iron isolated from metal-rich acidic water in Chile.</title>
        <authorList>
            <person name="Gonzalez D."/>
            <person name="Huber K."/>
            <person name="Hedrich S."/>
            <person name="Rojas-Villalobos C."/>
            <person name="Quatrini R."/>
            <person name="Dinamarca M.A."/>
            <person name="Schwarz A."/>
            <person name="Canales C."/>
            <person name="Nancucheo I."/>
        </authorList>
    </citation>
    <scope>NUCLEOTIDE SEQUENCE [LARGE SCALE GENOMIC DNA]</scope>
    <source>
        <strain evidence="16 17">USS-CCA1</strain>
    </source>
</reference>
<evidence type="ECO:0000256" key="1">
    <source>
        <dbReference type="ARBA" id="ARBA00004651"/>
    </source>
</evidence>
<dbReference type="Pfam" id="PF02163">
    <property type="entry name" value="Peptidase_M50"/>
    <property type="match status" value="2"/>
</dbReference>
<feature type="domain" description="Peptidase M50" evidence="15">
    <location>
        <begin position="147"/>
        <end position="198"/>
    </location>
</feature>
<keyword evidence="17" id="KW-1185">Reference proteome</keyword>
<dbReference type="PANTHER" id="PTHR39188:SF3">
    <property type="entry name" value="STAGE IV SPORULATION PROTEIN FB"/>
    <property type="match status" value="1"/>
</dbReference>
<keyword evidence="13 14" id="KW-0472">Membrane</keyword>
<comment type="cofactor">
    <cofactor evidence="14">
        <name>Zn(2+)</name>
        <dbReference type="ChEBI" id="CHEBI:29105"/>
    </cofactor>
    <text evidence="14">Binds 1 zinc ion per subunit.</text>
</comment>
<evidence type="ECO:0000256" key="9">
    <source>
        <dbReference type="ARBA" id="ARBA00022833"/>
    </source>
</evidence>
<keyword evidence="7" id="KW-0677">Repeat</keyword>
<feature type="transmembrane region" description="Helical" evidence="14">
    <location>
        <begin position="50"/>
        <end position="69"/>
    </location>
</feature>
<keyword evidence="4 14" id="KW-0645">Protease</keyword>
<proteinExistence type="inferred from homology"/>
<feature type="transmembrane region" description="Helical" evidence="14">
    <location>
        <begin position="142"/>
        <end position="163"/>
    </location>
</feature>
<evidence type="ECO:0000256" key="10">
    <source>
        <dbReference type="ARBA" id="ARBA00022989"/>
    </source>
</evidence>
<keyword evidence="6 14" id="KW-0479">Metal-binding</keyword>
<feature type="transmembrane region" description="Helical" evidence="14">
    <location>
        <begin position="112"/>
        <end position="136"/>
    </location>
</feature>
<dbReference type="Proteomes" id="UP000437736">
    <property type="component" value="Unassembled WGS sequence"/>
</dbReference>
<feature type="domain" description="Peptidase M50" evidence="15">
    <location>
        <begin position="59"/>
        <end position="132"/>
    </location>
</feature>
<gene>
    <name evidence="16" type="ORF">GHK86_07460</name>
</gene>
<accession>A0ABW9QSY3</accession>
<keyword evidence="9 14" id="KW-0862">Zinc</keyword>
<feature type="transmembrane region" description="Helical" evidence="14">
    <location>
        <begin position="20"/>
        <end position="38"/>
    </location>
</feature>
<evidence type="ECO:0000256" key="11">
    <source>
        <dbReference type="ARBA" id="ARBA00023049"/>
    </source>
</evidence>
<dbReference type="PANTHER" id="PTHR39188">
    <property type="entry name" value="MEMBRANE-ASSOCIATED ZINC METALLOPROTEASE M50B"/>
    <property type="match status" value="1"/>
</dbReference>
<evidence type="ECO:0000313" key="17">
    <source>
        <dbReference type="Proteomes" id="UP000437736"/>
    </source>
</evidence>
<protein>
    <recommendedName>
        <fullName evidence="14">Zinc metalloprotease</fullName>
    </recommendedName>
</protein>
<dbReference type="InterPro" id="IPR008915">
    <property type="entry name" value="Peptidase_M50"/>
</dbReference>
<keyword evidence="5 14" id="KW-0812">Transmembrane</keyword>
<evidence type="ECO:0000259" key="15">
    <source>
        <dbReference type="Pfam" id="PF02163"/>
    </source>
</evidence>
<evidence type="ECO:0000256" key="8">
    <source>
        <dbReference type="ARBA" id="ARBA00022801"/>
    </source>
</evidence>
<evidence type="ECO:0000256" key="2">
    <source>
        <dbReference type="ARBA" id="ARBA00007931"/>
    </source>
</evidence>
<keyword evidence="3 14" id="KW-1003">Cell membrane</keyword>
<keyword evidence="10 14" id="KW-1133">Transmembrane helix</keyword>
<evidence type="ECO:0000313" key="16">
    <source>
        <dbReference type="EMBL" id="MST32559.1"/>
    </source>
</evidence>
<evidence type="ECO:0000256" key="4">
    <source>
        <dbReference type="ARBA" id="ARBA00022670"/>
    </source>
</evidence>
<dbReference type="PIRSF" id="PIRSF006404">
    <property type="entry name" value="UCP006404_Pept_M50_CBS"/>
    <property type="match status" value="1"/>
</dbReference>
<comment type="caution">
    <text evidence="16">The sequence shown here is derived from an EMBL/GenBank/DDBJ whole genome shotgun (WGS) entry which is preliminary data.</text>
</comment>
<evidence type="ECO:0000256" key="3">
    <source>
        <dbReference type="ARBA" id="ARBA00022475"/>
    </source>
</evidence>
<sequence length="381" mass="40094">MAAVRDTVRLGRIGGVPVGLNWSLIVIVGVFAFALAGNRFPIDAPGYHKEWYAVAGVATALALLASVLAHEFGHAYVARRAGLEVEGITLSWMGGVTRIVGDARTPRGEIAVAAVGPVISLLLGGVFVGIGFGASAAGVGNLTVVAIDWLAVINIVLAGFNLIPAAPLDGGKILHAVVWWIARDRWRATHVSSRAGLLLAGGVAALGLYEILGRGDEVNGLFVLVLGWWLLNAARDEEQLAKVQHLLGGVPVHDVMRPVAAAPGWLAREEFVERYARLYPGWVWLLERWGGGYNAVIAGDTLMAAAPTPPGTRTVELALPVEAAAGADPREEVLAALERSGGHRLLLVVEGERTVGAVLPADIETILRTRHRPGPTVAPAH</sequence>
<name>A0ABW9QSY3_9ACTN</name>
<feature type="transmembrane region" description="Helical" evidence="14">
    <location>
        <begin position="195"/>
        <end position="212"/>
    </location>
</feature>
<dbReference type="EMBL" id="WJHE01000330">
    <property type="protein sequence ID" value="MST32559.1"/>
    <property type="molecule type" value="Genomic_DNA"/>
</dbReference>
<comment type="similarity">
    <text evidence="2 14">Belongs to the peptidase M50B family.</text>
</comment>
<evidence type="ECO:0000256" key="14">
    <source>
        <dbReference type="PIRNR" id="PIRNR006404"/>
    </source>
</evidence>
<keyword evidence="12" id="KW-0129">CBS domain</keyword>
<keyword evidence="8 14" id="KW-0378">Hydrolase</keyword>
<keyword evidence="11 14" id="KW-0482">Metalloprotease</keyword>
<organism evidence="16 17">
    <name type="scientific">Acidiferrimicrobium australe</name>
    <dbReference type="NCBI Taxonomy" id="2664430"/>
    <lineage>
        <taxon>Bacteria</taxon>
        <taxon>Bacillati</taxon>
        <taxon>Actinomycetota</taxon>
        <taxon>Acidimicrobiia</taxon>
        <taxon>Acidimicrobiales</taxon>
        <taxon>Acidimicrobiaceae</taxon>
        <taxon>Acidiferrimicrobium</taxon>
    </lineage>
</organism>
<dbReference type="InterPro" id="IPR016483">
    <property type="entry name" value="UCP006404_Pept_M50_CBS"/>
</dbReference>
<evidence type="ECO:0000256" key="7">
    <source>
        <dbReference type="ARBA" id="ARBA00022737"/>
    </source>
</evidence>
<dbReference type="GO" id="GO:0006508">
    <property type="term" value="P:proteolysis"/>
    <property type="evidence" value="ECO:0007669"/>
    <property type="project" value="UniProtKB-KW"/>
</dbReference>
<comment type="subcellular location">
    <subcellularLocation>
        <location evidence="1 14">Cell membrane</location>
        <topology evidence="1 14">Multi-pass membrane protein</topology>
    </subcellularLocation>
</comment>
<evidence type="ECO:0000256" key="6">
    <source>
        <dbReference type="ARBA" id="ARBA00022723"/>
    </source>
</evidence>
<dbReference type="GO" id="GO:0008233">
    <property type="term" value="F:peptidase activity"/>
    <property type="evidence" value="ECO:0007669"/>
    <property type="project" value="UniProtKB-KW"/>
</dbReference>
<evidence type="ECO:0000256" key="13">
    <source>
        <dbReference type="ARBA" id="ARBA00023136"/>
    </source>
</evidence>